<dbReference type="SUPFAM" id="SSF56176">
    <property type="entry name" value="FAD-binding/transporter-associated domain-like"/>
    <property type="match status" value="1"/>
</dbReference>
<protein>
    <submittedName>
        <fullName evidence="5">FAD-binding oxidoreductase</fullName>
    </submittedName>
</protein>
<dbReference type="PROSITE" id="PS51387">
    <property type="entry name" value="FAD_PCMH"/>
    <property type="match status" value="1"/>
</dbReference>
<feature type="domain" description="FAD-binding PCMH-type" evidence="4">
    <location>
        <begin position="42"/>
        <end position="213"/>
    </location>
</feature>
<evidence type="ECO:0000256" key="1">
    <source>
        <dbReference type="ARBA" id="ARBA00022630"/>
    </source>
</evidence>
<dbReference type="InterPro" id="IPR016169">
    <property type="entry name" value="FAD-bd_PCMH_sub2"/>
</dbReference>
<dbReference type="PANTHER" id="PTHR11748">
    <property type="entry name" value="D-LACTATE DEHYDROGENASE"/>
    <property type="match status" value="1"/>
</dbReference>
<dbReference type="GO" id="GO:1903457">
    <property type="term" value="P:lactate catabolic process"/>
    <property type="evidence" value="ECO:0007669"/>
    <property type="project" value="TreeGrafter"/>
</dbReference>
<dbReference type="InterPro" id="IPR036318">
    <property type="entry name" value="FAD-bd_PCMH-like_sf"/>
</dbReference>
<dbReference type="OrthoDB" id="9811261at2"/>
<dbReference type="InterPro" id="IPR016166">
    <property type="entry name" value="FAD-bd_PCMH"/>
</dbReference>
<evidence type="ECO:0000256" key="2">
    <source>
        <dbReference type="ARBA" id="ARBA00022827"/>
    </source>
</evidence>
<dbReference type="InterPro" id="IPR006094">
    <property type="entry name" value="Oxid_FAD_bind_N"/>
</dbReference>
<keyword evidence="2" id="KW-0274">FAD</keyword>
<comment type="caution">
    <text evidence="5">The sequence shown here is derived from an EMBL/GenBank/DDBJ whole genome shotgun (WGS) entry which is preliminary data.</text>
</comment>
<organism evidence="5 6">
    <name type="scientific">Paenibacillus thalictri</name>
    <dbReference type="NCBI Taxonomy" id="2527873"/>
    <lineage>
        <taxon>Bacteria</taxon>
        <taxon>Bacillati</taxon>
        <taxon>Bacillota</taxon>
        <taxon>Bacilli</taxon>
        <taxon>Bacillales</taxon>
        <taxon>Paenibacillaceae</taxon>
        <taxon>Paenibacillus</taxon>
    </lineage>
</organism>
<sequence>MSTWLGEMESLIGERFITSEAEREKLSKDYFWYSPVLDRKLKDKVADGIAAVKSEEDVRAVLAFAYKNNVPVTARGAGTGNYGQAVPLEKGIVLDLSGLDTILEIGDGYARVQAGVKLGTIEKTARAQGQELRIYPSTYMVATAGGFVCGGSGGIGSITWGTLWDGNVLEATVYTLEDQPRKLVISGEELARYIHNYGTTGVVTELKIPLAPRQDWLQTVYHFDTLEQAARFAEAVSKDDSVLKRLVSVMEWPIPAYFTPLKKVLEKDAAAVLLETVDGTIPALNGLAEPFGGRLGHTIEAASYKKGVSLSDFTWNHTTLWGLKSDPTITYIQASFSGTEYMEQINTIKEKFGDEVIIHLEWMKARGRIAPGSIPIIRFTTEERLNEIIQFFEATGVPVSNPHTWLLDDGGKGRADAMRLSKMSNDPRNLLNPGKIRLQAQ</sequence>
<reference evidence="5 6" key="1">
    <citation type="submission" date="2019-02" db="EMBL/GenBank/DDBJ databases">
        <title>Paenibacillus sp. nov., isolated from surface-sterilized tissue of Thalictrum simplex L.</title>
        <authorList>
            <person name="Tuo L."/>
        </authorList>
    </citation>
    <scope>NUCLEOTIDE SEQUENCE [LARGE SCALE GENOMIC DNA]</scope>
    <source>
        <strain evidence="5 6">N2SHLJ1</strain>
    </source>
</reference>
<dbReference type="EMBL" id="SIRE01000030">
    <property type="protein sequence ID" value="TBL70749.1"/>
    <property type="molecule type" value="Genomic_DNA"/>
</dbReference>
<evidence type="ECO:0000256" key="3">
    <source>
        <dbReference type="ARBA" id="ARBA00023002"/>
    </source>
</evidence>
<dbReference type="PANTHER" id="PTHR11748:SF119">
    <property type="entry name" value="D-2-HYDROXYGLUTARATE DEHYDROGENASE"/>
    <property type="match status" value="1"/>
</dbReference>
<dbReference type="InterPro" id="IPR016164">
    <property type="entry name" value="FAD-linked_Oxase-like_C"/>
</dbReference>
<evidence type="ECO:0000313" key="5">
    <source>
        <dbReference type="EMBL" id="TBL70749.1"/>
    </source>
</evidence>
<keyword evidence="1" id="KW-0285">Flavoprotein</keyword>
<dbReference type="SUPFAM" id="SSF55103">
    <property type="entry name" value="FAD-linked oxidases, C-terminal domain"/>
    <property type="match status" value="1"/>
</dbReference>
<accession>A0A4Q9DHT5</accession>
<evidence type="ECO:0000259" key="4">
    <source>
        <dbReference type="PROSITE" id="PS51387"/>
    </source>
</evidence>
<dbReference type="GO" id="GO:0004458">
    <property type="term" value="F:D-lactate dehydrogenase (cytochrome) activity"/>
    <property type="evidence" value="ECO:0007669"/>
    <property type="project" value="TreeGrafter"/>
</dbReference>
<dbReference type="GO" id="GO:0071949">
    <property type="term" value="F:FAD binding"/>
    <property type="evidence" value="ECO:0007669"/>
    <property type="project" value="InterPro"/>
</dbReference>
<dbReference type="GO" id="GO:0008720">
    <property type="term" value="F:D-lactate dehydrogenase (NAD+) activity"/>
    <property type="evidence" value="ECO:0007669"/>
    <property type="project" value="TreeGrafter"/>
</dbReference>
<dbReference type="RefSeq" id="WP_131017687.1">
    <property type="nucleotide sequence ID" value="NZ_SIRE01000030.1"/>
</dbReference>
<keyword evidence="6" id="KW-1185">Reference proteome</keyword>
<evidence type="ECO:0000313" key="6">
    <source>
        <dbReference type="Proteomes" id="UP000293142"/>
    </source>
</evidence>
<dbReference type="Proteomes" id="UP000293142">
    <property type="component" value="Unassembled WGS sequence"/>
</dbReference>
<keyword evidence="3" id="KW-0560">Oxidoreductase</keyword>
<dbReference type="Gene3D" id="3.30.465.10">
    <property type="match status" value="1"/>
</dbReference>
<proteinExistence type="predicted"/>
<gene>
    <name evidence="5" type="ORF">EYB31_32530</name>
</gene>
<dbReference type="Pfam" id="PF01565">
    <property type="entry name" value="FAD_binding_4"/>
    <property type="match status" value="1"/>
</dbReference>
<dbReference type="AlphaFoldDB" id="A0A4Q9DHT5"/>
<name>A0A4Q9DHT5_9BACL</name>